<dbReference type="RefSeq" id="WP_211430033.1">
    <property type="nucleotide sequence ID" value="NZ_CP072649.1"/>
</dbReference>
<organism evidence="4 5">
    <name type="scientific">Chloracidobacterium validum</name>
    <dbReference type="NCBI Taxonomy" id="2821543"/>
    <lineage>
        <taxon>Bacteria</taxon>
        <taxon>Pseudomonadati</taxon>
        <taxon>Acidobacteriota</taxon>
        <taxon>Terriglobia</taxon>
        <taxon>Terriglobales</taxon>
        <taxon>Acidobacteriaceae</taxon>
        <taxon>Chloracidobacterium</taxon>
    </lineage>
</organism>
<name>A0ABX8BBR8_9BACT</name>
<comment type="function">
    <text evidence="2">CRISPR (clustered regularly interspaced short palindromic repeat) is an adaptive immune system that provides protection against mobile genetic elements (viruses, transposable elements and conjugative plasmids). CRISPR clusters contain spacers, sequences complementary to antecedent mobile elements, and target invading nucleic acids. CRISPR clusters are transcribed and processed into CRISPR RNA (crRNA).</text>
</comment>
<dbReference type="EMBL" id="CP072649">
    <property type="protein sequence ID" value="QUW04144.1"/>
    <property type="molecule type" value="Genomic_DNA"/>
</dbReference>
<proteinExistence type="predicted"/>
<dbReference type="InterPro" id="IPR010154">
    <property type="entry name" value="CRISPR-assoc_Cas7/Cst2/DevR"/>
</dbReference>
<dbReference type="InterPro" id="IPR016581">
    <property type="entry name" value="Cas7/Cst2/DevR_bac"/>
</dbReference>
<sequence>MTTHYLYATILTGEAVAANNRGDNIGNTTTLQKVFHQDDLHTSVSAEAIRFAFRYRFQLQGIPVNRSYDGEKLHYQDEKRAGWNPSHPNSVLIDDDLMGFMDAAAAQAEQEAEADQADSELSGAATEATPPKAPRKAKARGVTTKRTSPLAVGRAVSLRPYRGEISFNCVSGVKEKGRLSLYAAEMHTTEYQYSIGLNLNDVVNKKHIADLIDALVDPPPVAGNHSRFAYDFSPQSIVLRVTSAHSSRIQNCFEHDENSRAYTVRGLIRRVRSHDITASELIVGGELAETPEGEVLKSLGVLTFPGVAAAANEARARIANLDPMFAVVANGRSS</sequence>
<protein>
    <submittedName>
        <fullName evidence="4">DevR family CRISPR-associated autoregulator</fullName>
    </submittedName>
</protein>
<evidence type="ECO:0000256" key="3">
    <source>
        <dbReference type="SAM" id="MobiDB-lite"/>
    </source>
</evidence>
<evidence type="ECO:0000313" key="4">
    <source>
        <dbReference type="EMBL" id="QUW04144.1"/>
    </source>
</evidence>
<reference evidence="4 5" key="1">
    <citation type="submission" date="2021-03" db="EMBL/GenBank/DDBJ databases">
        <title>Genomic and phenotypic characterization of Chloracidobacterium isolates provides evidence for multiple species.</title>
        <authorList>
            <person name="Saini M.K."/>
            <person name="Costas A.M.G."/>
            <person name="Tank M."/>
            <person name="Bryant D.A."/>
        </authorList>
    </citation>
    <scope>NUCLEOTIDE SEQUENCE [LARGE SCALE GENOMIC DNA]</scope>
    <source>
        <strain evidence="4 5">BV2-C</strain>
    </source>
</reference>
<keyword evidence="5" id="KW-1185">Reference proteome</keyword>
<gene>
    <name evidence="4" type="ORF">J8C06_13960</name>
</gene>
<dbReference type="PIRSF" id="PIRSF011362">
    <property type="entry name" value="Fruiting_body_devlp_DevR"/>
    <property type="match status" value="1"/>
</dbReference>
<keyword evidence="1" id="KW-0051">Antiviral defense</keyword>
<dbReference type="NCBIfam" id="TIGR01875">
    <property type="entry name" value="cas_MJ0381"/>
    <property type="match status" value="1"/>
</dbReference>
<dbReference type="Proteomes" id="UP000676506">
    <property type="component" value="Chromosome 2"/>
</dbReference>
<evidence type="ECO:0000256" key="2">
    <source>
        <dbReference type="ARBA" id="ARBA00025626"/>
    </source>
</evidence>
<accession>A0ABX8BBR8</accession>
<evidence type="ECO:0000256" key="1">
    <source>
        <dbReference type="ARBA" id="ARBA00023118"/>
    </source>
</evidence>
<feature type="region of interest" description="Disordered" evidence="3">
    <location>
        <begin position="108"/>
        <end position="145"/>
    </location>
</feature>
<evidence type="ECO:0000313" key="5">
    <source>
        <dbReference type="Proteomes" id="UP000676506"/>
    </source>
</evidence>